<dbReference type="SMART" id="SM00979">
    <property type="entry name" value="TIFY"/>
    <property type="match status" value="1"/>
</dbReference>
<evidence type="ECO:0000259" key="4">
    <source>
        <dbReference type="PROSITE" id="PS51320"/>
    </source>
</evidence>
<evidence type="ECO:0000313" key="5">
    <source>
        <dbReference type="EMBL" id="ANB66340.1"/>
    </source>
</evidence>
<dbReference type="Pfam" id="PF09425">
    <property type="entry name" value="Jas_motif"/>
    <property type="match status" value="1"/>
</dbReference>
<dbReference type="InterPro" id="IPR018467">
    <property type="entry name" value="CCT_CS"/>
</dbReference>
<dbReference type="InterPro" id="IPR040390">
    <property type="entry name" value="TIFY/JAZ"/>
</dbReference>
<name>A0A167V6B7_CAMSI</name>
<feature type="compositionally biased region" description="Low complexity" evidence="3">
    <location>
        <begin position="1"/>
        <end position="13"/>
    </location>
</feature>
<sequence length="294" mass="31531">MSSSSGSADSGRFSGHRHSSRVPEKSASSSFSQTCSLLSQYLKEKKGTFGDLSLGMPTATTTMNLFPVAMKSSEVSRNGTPVTRNLTSMDLFPQQSGFGSNISVEESLNKVDSSAINKSEPETAQMTIFYAGQVIVFNDFPADKAKEIMLLASKGSSHHNPGTLASTPVQKPIEPTNLIPTSSASAIVPNSGNNTISIEPISLIPTTSSVAAPNFSNNMIQERVQVQRASQPIATDLPIARKASLTRFLEKRKDRITSRAPYQISSSTSPPKPTESKSWLGLAAQSPVQFEHHL</sequence>
<proteinExistence type="evidence at transcript level"/>
<dbReference type="PANTHER" id="PTHR33077:SF140">
    <property type="entry name" value="PROTEIN TIFY 10B"/>
    <property type="match status" value="1"/>
</dbReference>
<dbReference type="AlphaFoldDB" id="A0A167V6B7"/>
<dbReference type="PROSITE" id="PS51320">
    <property type="entry name" value="TIFY"/>
    <property type="match status" value="1"/>
</dbReference>
<protein>
    <recommendedName>
        <fullName evidence="2">Protein TIFY</fullName>
    </recommendedName>
    <alternativeName>
        <fullName evidence="2">Jasmonate ZIM domain-containing protein</fullName>
    </alternativeName>
</protein>
<comment type="similarity">
    <text evidence="1 2">Belongs to the TIFY/JAZ family.</text>
</comment>
<dbReference type="GO" id="GO:0005634">
    <property type="term" value="C:nucleus"/>
    <property type="evidence" value="ECO:0007669"/>
    <property type="project" value="UniProtKB-SubCell"/>
</dbReference>
<comment type="subcellular location">
    <subcellularLocation>
        <location evidence="2">Nucleus</location>
    </subcellularLocation>
</comment>
<feature type="region of interest" description="Disordered" evidence="3">
    <location>
        <begin position="1"/>
        <end position="28"/>
    </location>
</feature>
<reference evidence="5" key="1">
    <citation type="submission" date="2016-02" db="EMBL/GenBank/DDBJ databases">
        <authorList>
            <person name="Wen L."/>
            <person name="He K."/>
            <person name="Yang H."/>
        </authorList>
    </citation>
    <scope>NUCLEOTIDE SEQUENCE</scope>
</reference>
<dbReference type="GO" id="GO:0009611">
    <property type="term" value="P:response to wounding"/>
    <property type="evidence" value="ECO:0007669"/>
    <property type="project" value="UniProtKB-UniRule"/>
</dbReference>
<dbReference type="GO" id="GO:0031347">
    <property type="term" value="P:regulation of defense response"/>
    <property type="evidence" value="ECO:0007669"/>
    <property type="project" value="UniProtKB-UniRule"/>
</dbReference>
<evidence type="ECO:0000256" key="3">
    <source>
        <dbReference type="SAM" id="MobiDB-lite"/>
    </source>
</evidence>
<dbReference type="Pfam" id="PF06200">
    <property type="entry name" value="tify"/>
    <property type="match status" value="1"/>
</dbReference>
<keyword evidence="2" id="KW-1184">Jasmonic acid signaling pathway</keyword>
<comment type="domain">
    <text evidence="2">The jas domain is required for interaction with COI1.</text>
</comment>
<dbReference type="InterPro" id="IPR010399">
    <property type="entry name" value="Tify_dom"/>
</dbReference>
<dbReference type="EMBL" id="KU892078">
    <property type="protein sequence ID" value="ANB66340.1"/>
    <property type="molecule type" value="mRNA"/>
</dbReference>
<gene>
    <name evidence="5" type="primary">JAZ2</name>
</gene>
<evidence type="ECO:0000256" key="2">
    <source>
        <dbReference type="RuleBase" id="RU369065"/>
    </source>
</evidence>
<comment type="function">
    <text evidence="2">Repressor of jasmonate responses.</text>
</comment>
<dbReference type="GO" id="GO:2000022">
    <property type="term" value="P:regulation of jasmonic acid mediated signaling pathway"/>
    <property type="evidence" value="ECO:0007669"/>
    <property type="project" value="UniProtKB-UniRule"/>
</dbReference>
<feature type="region of interest" description="Disordered" evidence="3">
    <location>
        <begin position="259"/>
        <end position="278"/>
    </location>
</feature>
<keyword evidence="2" id="KW-0539">Nucleus</keyword>
<dbReference type="PANTHER" id="PTHR33077">
    <property type="entry name" value="PROTEIN TIFY 4A-RELATED-RELATED"/>
    <property type="match status" value="1"/>
</dbReference>
<organism evidence="5">
    <name type="scientific">Camellia sinensis</name>
    <name type="common">Tea plant</name>
    <name type="synonym">Thea sinensis</name>
    <dbReference type="NCBI Taxonomy" id="4442"/>
    <lineage>
        <taxon>Eukaryota</taxon>
        <taxon>Viridiplantae</taxon>
        <taxon>Streptophyta</taxon>
        <taxon>Embryophyta</taxon>
        <taxon>Tracheophyta</taxon>
        <taxon>Spermatophyta</taxon>
        <taxon>Magnoliopsida</taxon>
        <taxon>eudicotyledons</taxon>
        <taxon>Gunneridae</taxon>
        <taxon>Pentapetalae</taxon>
        <taxon>asterids</taxon>
        <taxon>Ericales</taxon>
        <taxon>Theaceae</taxon>
        <taxon>Camellia</taxon>
    </lineage>
</organism>
<feature type="domain" description="Tify" evidence="4">
    <location>
        <begin position="119"/>
        <end position="154"/>
    </location>
</feature>
<accession>A0A167V6B7</accession>
<dbReference type="OrthoDB" id="1937734at2759"/>
<evidence type="ECO:0000256" key="1">
    <source>
        <dbReference type="ARBA" id="ARBA00008614"/>
    </source>
</evidence>